<dbReference type="Pfam" id="PF01184">
    <property type="entry name" value="Gpr1_Fun34_YaaH"/>
    <property type="match status" value="1"/>
</dbReference>
<keyword evidence="5 6" id="KW-0472">Membrane</keyword>
<evidence type="ECO:0000313" key="8">
    <source>
        <dbReference type="Proteomes" id="UP000029867"/>
    </source>
</evidence>
<evidence type="ECO:0000256" key="1">
    <source>
        <dbReference type="ARBA" id="ARBA00004141"/>
    </source>
</evidence>
<dbReference type="HOGENOM" id="CLU_391832_0_0_1"/>
<dbReference type="EMBL" id="JQFK01000001">
    <property type="protein sequence ID" value="KGK40726.1"/>
    <property type="molecule type" value="Genomic_DNA"/>
</dbReference>
<keyword evidence="3 6" id="KW-0812">Transmembrane</keyword>
<evidence type="ECO:0000256" key="2">
    <source>
        <dbReference type="ARBA" id="ARBA00005587"/>
    </source>
</evidence>
<comment type="caution">
    <text evidence="7">The sequence shown here is derived from an EMBL/GenBank/DDBJ whole genome shotgun (WGS) entry which is preliminary data.</text>
</comment>
<dbReference type="Proteomes" id="UP000029867">
    <property type="component" value="Unassembled WGS sequence"/>
</dbReference>
<reference evidence="8" key="1">
    <citation type="journal article" date="2014" name="Microb. Cell Fact.">
        <title>Exploiting Issatchenkia orientalis SD108 for succinic acid production.</title>
        <authorList>
            <person name="Xiao H."/>
            <person name="Shao Z."/>
            <person name="Jiang Y."/>
            <person name="Dole S."/>
            <person name="Zhao H."/>
        </authorList>
    </citation>
    <scope>NUCLEOTIDE SEQUENCE [LARGE SCALE GENOMIC DNA]</scope>
    <source>
        <strain evidence="8">SD108</strain>
    </source>
</reference>
<dbReference type="InterPro" id="IPR051633">
    <property type="entry name" value="AceTr"/>
</dbReference>
<gene>
    <name evidence="7" type="ORF">JL09_g190</name>
</gene>
<dbReference type="PANTHER" id="PTHR31123:SF1">
    <property type="entry name" value="ACCUMULATION OF DYADS PROTEIN 2-RELATED"/>
    <property type="match status" value="1"/>
</dbReference>
<sequence>MTKGSVDHFENISSTGTEHKSLHSRINELEEHILGKVTTSDDGAYVILDNKKYPKSELVKAFGGFMNPGWAIPSVHKFGNPAPLGLCGFAYCTFFASLVNMRTRHVENDALNMGAAMFYGGFIQFIAGLWEISLENAFGGLAFCSFGGYWMAVAANHIPWFNIASSYATKEEMKSATGFFHLGWVLFTVLLVTCTVKSTVLFFTLFIFVLMRLILLTAADLADSHACEFAAGVFGILAALLAWYHAYAGLATLQNSYYVKFYEQTHKLSISIEEFTRLISRNDNKFEKQVEPLEVKQFDVANDQNIVDFEYVKDEQVERDKFKSRRFFEAIEMNQVISGKTSEDKLQFTSNSVPKKNSQPFQNNLFDRGSLLPDFQTLPHLLDVVVAKDTIFADDSLRDVRVANLDASDILAKSSLNDKTTIEEESKKATNGKLPRDIEERKVDKKSIATENLVTLPLNKKLPQADNYNLKEKMYFVSPNRTMMEIRRILLRLEKQTNITYLNYKQKMMFIFKCLHLLSQQNKHLTNKNQLSATFLKVFFLIFRIPTLDEEKRHELFKISLNCYVFNFKNFTRADKFQFNLIFGMIFDVIIVNNKKKGSNGQSYIGYIHRHKVKTKLTIIDNKAEVQVLLYYLLQLLFLVVESQDGQFTFSKFYFVAKFQKMLAFLIFNSNIELLRMFHKYHSQQQREELWKERTNARREKRKS</sequence>
<keyword evidence="4 6" id="KW-1133">Transmembrane helix</keyword>
<proteinExistence type="inferred from homology"/>
<evidence type="ECO:0000256" key="6">
    <source>
        <dbReference type="SAM" id="Phobius"/>
    </source>
</evidence>
<evidence type="ECO:0000256" key="5">
    <source>
        <dbReference type="ARBA" id="ARBA00023136"/>
    </source>
</evidence>
<dbReference type="VEuPathDB" id="FungiDB:C5L36_0A12180"/>
<protein>
    <recommendedName>
        <fullName evidence="9">Ammonia transport outward protein 2</fullName>
    </recommendedName>
</protein>
<evidence type="ECO:0000256" key="3">
    <source>
        <dbReference type="ARBA" id="ARBA00022692"/>
    </source>
</evidence>
<organism evidence="7 8">
    <name type="scientific">Pichia kudriavzevii</name>
    <name type="common">Yeast</name>
    <name type="synonym">Issatchenkia orientalis</name>
    <dbReference type="NCBI Taxonomy" id="4909"/>
    <lineage>
        <taxon>Eukaryota</taxon>
        <taxon>Fungi</taxon>
        <taxon>Dikarya</taxon>
        <taxon>Ascomycota</taxon>
        <taxon>Saccharomycotina</taxon>
        <taxon>Pichiomycetes</taxon>
        <taxon>Pichiales</taxon>
        <taxon>Pichiaceae</taxon>
        <taxon>Pichia</taxon>
    </lineage>
</organism>
<feature type="transmembrane region" description="Helical" evidence="6">
    <location>
        <begin position="199"/>
        <end position="219"/>
    </location>
</feature>
<comment type="subcellular location">
    <subcellularLocation>
        <location evidence="1">Membrane</location>
        <topology evidence="1">Multi-pass membrane protein</topology>
    </subcellularLocation>
</comment>
<evidence type="ECO:0008006" key="9">
    <source>
        <dbReference type="Google" id="ProtNLM"/>
    </source>
</evidence>
<evidence type="ECO:0000313" key="7">
    <source>
        <dbReference type="EMBL" id="KGK40726.1"/>
    </source>
</evidence>
<dbReference type="AlphaFoldDB" id="A0A099P9K2"/>
<name>A0A099P9K2_PICKU</name>
<evidence type="ECO:0000256" key="4">
    <source>
        <dbReference type="ARBA" id="ARBA00022989"/>
    </source>
</evidence>
<dbReference type="eggNOG" id="ENOG502QUJS">
    <property type="taxonomic scope" value="Eukaryota"/>
</dbReference>
<dbReference type="PANTHER" id="PTHR31123">
    <property type="entry name" value="ACCUMULATION OF DYADS PROTEIN 2-RELATED"/>
    <property type="match status" value="1"/>
</dbReference>
<dbReference type="GO" id="GO:0015123">
    <property type="term" value="F:acetate transmembrane transporter activity"/>
    <property type="evidence" value="ECO:0007669"/>
    <property type="project" value="TreeGrafter"/>
</dbReference>
<dbReference type="PROSITE" id="PS01114">
    <property type="entry name" value="GPR1_FUN34_YAAH"/>
    <property type="match status" value="1"/>
</dbReference>
<dbReference type="NCBIfam" id="NF038013">
    <property type="entry name" value="AceTr_1"/>
    <property type="match status" value="1"/>
</dbReference>
<feature type="transmembrane region" description="Helical" evidence="6">
    <location>
        <begin position="176"/>
        <end position="193"/>
    </location>
</feature>
<comment type="similarity">
    <text evidence="2">Belongs to the acetate uptake transporter (AceTr) (TC 2.A.96) family.</text>
</comment>
<feature type="transmembrane region" description="Helical" evidence="6">
    <location>
        <begin position="226"/>
        <end position="246"/>
    </location>
</feature>
<dbReference type="InterPro" id="IPR047622">
    <property type="entry name" value="GPR1_FUN34_YAAH"/>
</dbReference>
<dbReference type="InterPro" id="IPR000791">
    <property type="entry name" value="Gpr1/Fun34/SatP-like"/>
</dbReference>
<accession>A0A099P9K2</accession>
<dbReference type="GO" id="GO:0005886">
    <property type="term" value="C:plasma membrane"/>
    <property type="evidence" value="ECO:0007669"/>
    <property type="project" value="TreeGrafter"/>
</dbReference>
<feature type="transmembrane region" description="Helical" evidence="6">
    <location>
        <begin position="136"/>
        <end position="155"/>
    </location>
</feature>
<dbReference type="VEuPathDB" id="FungiDB:C5L36_0A12165"/>
<feature type="transmembrane region" description="Helical" evidence="6">
    <location>
        <begin position="111"/>
        <end position="130"/>
    </location>
</feature>